<dbReference type="EMBL" id="QMQX01000056">
    <property type="protein sequence ID" value="RLE52371.1"/>
    <property type="molecule type" value="Genomic_DNA"/>
</dbReference>
<proteinExistence type="predicted"/>
<sequence>MKSIKPLHAQCFFSVSRRGEFHQFLTYDYYDPRNYYAKLVYADEKKYLREMLRLMYGMQELLDTEVVKINGVRVRPRVLSVDMEHRGLREVPYITWLIWFKGRIKRGVNVFENVSEEEVAEYDYEVVWLFPKGAKVLEVHVPTDYEIVGDRALFIWARKGDKVGGLEKIVFEVR</sequence>
<dbReference type="EMBL" id="QMQV01000002">
    <property type="protein sequence ID" value="RLE50639.1"/>
    <property type="molecule type" value="Genomic_DNA"/>
</dbReference>
<dbReference type="Proteomes" id="UP000272051">
    <property type="component" value="Unassembled WGS sequence"/>
</dbReference>
<comment type="caution">
    <text evidence="1">The sequence shown here is derived from an EMBL/GenBank/DDBJ whole genome shotgun (WGS) entry which is preliminary data.</text>
</comment>
<reference evidence="3 4" key="1">
    <citation type="submission" date="2018-06" db="EMBL/GenBank/DDBJ databases">
        <title>Extensive metabolic versatility and redundancy in microbially diverse, dynamic hydrothermal sediments.</title>
        <authorList>
            <person name="Dombrowski N."/>
            <person name="Teske A."/>
            <person name="Baker B.J."/>
        </authorList>
    </citation>
    <scope>NUCLEOTIDE SEQUENCE [LARGE SCALE GENOMIC DNA]</scope>
    <source>
        <strain evidence="2">B34_G17</strain>
        <strain evidence="1">B66_G16</strain>
    </source>
</reference>
<name>A0A497EU41_9CREN</name>
<protein>
    <submittedName>
        <fullName evidence="1">Uncharacterized protein</fullName>
    </submittedName>
</protein>
<gene>
    <name evidence="1" type="ORF">DRJ31_00360</name>
    <name evidence="2" type="ORF">DRJ33_03985</name>
</gene>
<evidence type="ECO:0000313" key="3">
    <source>
        <dbReference type="Proteomes" id="UP000272051"/>
    </source>
</evidence>
<evidence type="ECO:0000313" key="2">
    <source>
        <dbReference type="EMBL" id="RLE52371.1"/>
    </source>
</evidence>
<evidence type="ECO:0000313" key="1">
    <source>
        <dbReference type="EMBL" id="RLE50639.1"/>
    </source>
</evidence>
<evidence type="ECO:0000313" key="4">
    <source>
        <dbReference type="Proteomes" id="UP000278475"/>
    </source>
</evidence>
<dbReference type="Proteomes" id="UP000278475">
    <property type="component" value="Unassembled WGS sequence"/>
</dbReference>
<organism evidence="1 4">
    <name type="scientific">Thermoproteota archaeon</name>
    <dbReference type="NCBI Taxonomy" id="2056631"/>
    <lineage>
        <taxon>Archaea</taxon>
        <taxon>Thermoproteota</taxon>
    </lineage>
</organism>
<accession>A0A497EU41</accession>
<dbReference type="AlphaFoldDB" id="A0A497EU41"/>